<evidence type="ECO:0000313" key="2">
    <source>
        <dbReference type="EMBL" id="OGZ43100.1"/>
    </source>
</evidence>
<reference evidence="2 3" key="1">
    <citation type="journal article" date="2016" name="Nat. Commun.">
        <title>Thousands of microbial genomes shed light on interconnected biogeochemical processes in an aquifer system.</title>
        <authorList>
            <person name="Anantharaman K."/>
            <person name="Brown C.T."/>
            <person name="Hug L.A."/>
            <person name="Sharon I."/>
            <person name="Castelle C.J."/>
            <person name="Probst A.J."/>
            <person name="Thomas B.C."/>
            <person name="Singh A."/>
            <person name="Wilkins M.J."/>
            <person name="Karaoz U."/>
            <person name="Brodie E.L."/>
            <person name="Williams K.H."/>
            <person name="Hubbard S.S."/>
            <person name="Banfield J.F."/>
        </authorList>
    </citation>
    <scope>NUCLEOTIDE SEQUENCE [LARGE SCALE GENOMIC DNA]</scope>
</reference>
<dbReference type="Pfam" id="PF06114">
    <property type="entry name" value="Peptidase_M78"/>
    <property type="match status" value="1"/>
</dbReference>
<dbReference type="PANTHER" id="PTHR43236">
    <property type="entry name" value="ANTITOXIN HIGA1"/>
    <property type="match status" value="1"/>
</dbReference>
<dbReference type="PANTHER" id="PTHR43236:SF2">
    <property type="entry name" value="BLL0069 PROTEIN"/>
    <property type="match status" value="1"/>
</dbReference>
<sequence length="163" mass="18538">MQIIEEKAEKILSHFGADSIPVNVCDIAKKANVLIKYAPSKEFSGLLYRKDNNAFMAISSSESDVRQRFTIAHELGHFFLHPQKGTFVEFRDNEKNIARGMKEVQANKFAAALLMPRKLLEKDVKNFKNTDLTKAAIKFLADKYHVSEEAMTFRLMNLNLSAV</sequence>
<accession>A0A1G2FZT6</accession>
<dbReference type="STRING" id="1802115.A2756_00010"/>
<dbReference type="Gene3D" id="1.10.10.2910">
    <property type="match status" value="1"/>
</dbReference>
<feature type="domain" description="IrrE N-terminal-like" evidence="1">
    <location>
        <begin position="28"/>
        <end position="156"/>
    </location>
</feature>
<evidence type="ECO:0000259" key="1">
    <source>
        <dbReference type="Pfam" id="PF06114"/>
    </source>
</evidence>
<organism evidence="2 3">
    <name type="scientific">Candidatus Ryanbacteria bacterium RIFCSPHIGHO2_01_FULL_48_27</name>
    <dbReference type="NCBI Taxonomy" id="1802115"/>
    <lineage>
        <taxon>Bacteria</taxon>
        <taxon>Candidatus Ryaniibacteriota</taxon>
    </lineage>
</organism>
<comment type="caution">
    <text evidence="2">The sequence shown here is derived from an EMBL/GenBank/DDBJ whole genome shotgun (WGS) entry which is preliminary data.</text>
</comment>
<gene>
    <name evidence="2" type="ORF">A2756_00010</name>
</gene>
<dbReference type="InterPro" id="IPR052345">
    <property type="entry name" value="Rad_response_metalloprotease"/>
</dbReference>
<dbReference type="Proteomes" id="UP000177785">
    <property type="component" value="Unassembled WGS sequence"/>
</dbReference>
<name>A0A1G2FZT6_9BACT</name>
<proteinExistence type="predicted"/>
<dbReference type="EMBL" id="MHNL01000039">
    <property type="protein sequence ID" value="OGZ43100.1"/>
    <property type="molecule type" value="Genomic_DNA"/>
</dbReference>
<dbReference type="InterPro" id="IPR010359">
    <property type="entry name" value="IrrE_HExxH"/>
</dbReference>
<dbReference type="AlphaFoldDB" id="A0A1G2FZT6"/>
<evidence type="ECO:0000313" key="3">
    <source>
        <dbReference type="Proteomes" id="UP000177785"/>
    </source>
</evidence>
<protein>
    <recommendedName>
        <fullName evidence="1">IrrE N-terminal-like domain-containing protein</fullName>
    </recommendedName>
</protein>